<dbReference type="EMBL" id="SEWF01000016">
    <property type="protein sequence ID" value="RYU95296.1"/>
    <property type="molecule type" value="Genomic_DNA"/>
</dbReference>
<keyword evidence="2" id="KW-1185">Reference proteome</keyword>
<evidence type="ECO:0008006" key="3">
    <source>
        <dbReference type="Google" id="ProtNLM"/>
    </source>
</evidence>
<dbReference type="RefSeq" id="WP_130021345.1">
    <property type="nucleotide sequence ID" value="NZ_SEWF01000016.1"/>
</dbReference>
<name>A0A4Q5LZ97_9BACT</name>
<reference evidence="1 2" key="1">
    <citation type="submission" date="2019-02" db="EMBL/GenBank/DDBJ databases">
        <title>Bacterial novel species Emticicia sp. 17J42-9 isolated from soil.</title>
        <authorList>
            <person name="Jung H.-Y."/>
        </authorList>
    </citation>
    <scope>NUCLEOTIDE SEQUENCE [LARGE SCALE GENOMIC DNA]</scope>
    <source>
        <strain evidence="1 2">17J42-9</strain>
    </source>
</reference>
<protein>
    <recommendedName>
        <fullName evidence="3">Immunity protein Imm1</fullName>
    </recommendedName>
</protein>
<accession>A0A4Q5LZ97</accession>
<dbReference type="AlphaFoldDB" id="A0A4Q5LZ97"/>
<sequence>MKVKRLILDIEKENTTFYEEMEHPALNDVLVSIDRLNGEDITMLNLSCEEENHLLCVGGGKEDYILFITFDNENFDSLCDESKSSLKEKELIVGGQLGEYAENLCNSKADVMKAVAYFYKTGKPNPALSWIKE</sequence>
<evidence type="ECO:0000313" key="1">
    <source>
        <dbReference type="EMBL" id="RYU95296.1"/>
    </source>
</evidence>
<gene>
    <name evidence="1" type="ORF">EWM59_12660</name>
</gene>
<organism evidence="1 2">
    <name type="scientific">Emticicia agri</name>
    <dbReference type="NCBI Taxonomy" id="2492393"/>
    <lineage>
        <taxon>Bacteria</taxon>
        <taxon>Pseudomonadati</taxon>
        <taxon>Bacteroidota</taxon>
        <taxon>Cytophagia</taxon>
        <taxon>Cytophagales</taxon>
        <taxon>Leadbetterellaceae</taxon>
        <taxon>Emticicia</taxon>
    </lineage>
</organism>
<comment type="caution">
    <text evidence="1">The sequence shown here is derived from an EMBL/GenBank/DDBJ whole genome shotgun (WGS) entry which is preliminary data.</text>
</comment>
<proteinExistence type="predicted"/>
<dbReference type="OrthoDB" id="9005521at2"/>
<evidence type="ECO:0000313" key="2">
    <source>
        <dbReference type="Proteomes" id="UP000293162"/>
    </source>
</evidence>
<dbReference type="Proteomes" id="UP000293162">
    <property type="component" value="Unassembled WGS sequence"/>
</dbReference>